<dbReference type="InterPro" id="IPR003593">
    <property type="entry name" value="AAA+_ATPase"/>
</dbReference>
<dbReference type="InterPro" id="IPR015854">
    <property type="entry name" value="ABC_transpr_LolD-like"/>
</dbReference>
<dbReference type="RefSeq" id="WP_132071061.1">
    <property type="nucleotide sequence ID" value="NZ_SMLH01000004.1"/>
</dbReference>
<name>A0ABY2DSB0_9FLAO</name>
<keyword evidence="1" id="KW-0813">Transport</keyword>
<dbReference type="InterPro" id="IPR003439">
    <property type="entry name" value="ABC_transporter-like_ATP-bd"/>
</dbReference>
<dbReference type="PANTHER" id="PTHR24220">
    <property type="entry name" value="IMPORT ATP-BINDING PROTEIN"/>
    <property type="match status" value="1"/>
</dbReference>
<dbReference type="InterPro" id="IPR017871">
    <property type="entry name" value="ABC_transporter-like_CS"/>
</dbReference>
<feature type="domain" description="ABC transporter" evidence="4">
    <location>
        <begin position="8"/>
        <end position="227"/>
    </location>
</feature>
<sequence>MSEDKKLIEFQKVNKTYFLGTQKIEALKDIDLTINNQDFIAIIGPSGSGKSSMLNLVSFIDEPSEGKILYGDINVENLKDKDIAQFRSNKIGIIFQNFNLIPVFSATENVALALQIQNGNNKENIEKSKELLNELGLGNHLNHRPNYLSGGQKQRVAIARALITNPEIIIADEPTSALDSKTGIEIIDLMKKINETKKTTFIFSTHDPRIINQVEKTIELIDGQIKK</sequence>
<keyword evidence="2" id="KW-0547">Nucleotide-binding</keyword>
<organism evidence="5 6">
    <name type="scientific">Flavobacterium ranwuense</name>
    <dbReference type="NCBI Taxonomy" id="2541725"/>
    <lineage>
        <taxon>Bacteria</taxon>
        <taxon>Pseudomonadati</taxon>
        <taxon>Bacteroidota</taxon>
        <taxon>Flavobacteriia</taxon>
        <taxon>Flavobacteriales</taxon>
        <taxon>Flavobacteriaceae</taxon>
        <taxon>Flavobacterium</taxon>
    </lineage>
</organism>
<dbReference type="PROSITE" id="PS50893">
    <property type="entry name" value="ABC_TRANSPORTER_2"/>
    <property type="match status" value="1"/>
</dbReference>
<evidence type="ECO:0000256" key="2">
    <source>
        <dbReference type="ARBA" id="ARBA00022741"/>
    </source>
</evidence>
<reference evidence="5 6" key="1">
    <citation type="submission" date="2019-03" db="EMBL/GenBank/DDBJ databases">
        <title>Novel species of Flavobacterium.</title>
        <authorList>
            <person name="Liu Q."/>
            <person name="Xin Y.-H."/>
        </authorList>
    </citation>
    <scope>NUCLEOTIDE SEQUENCE [LARGE SCALE GENOMIC DNA]</scope>
    <source>
        <strain evidence="5 6">LB2P22</strain>
    </source>
</reference>
<dbReference type="SUPFAM" id="SSF52540">
    <property type="entry name" value="P-loop containing nucleoside triphosphate hydrolases"/>
    <property type="match status" value="1"/>
</dbReference>
<dbReference type="PANTHER" id="PTHR24220:SF86">
    <property type="entry name" value="ABC TRANSPORTER ABCH.1"/>
    <property type="match status" value="1"/>
</dbReference>
<dbReference type="GO" id="GO:0005524">
    <property type="term" value="F:ATP binding"/>
    <property type="evidence" value="ECO:0007669"/>
    <property type="project" value="UniProtKB-KW"/>
</dbReference>
<evidence type="ECO:0000313" key="5">
    <source>
        <dbReference type="EMBL" id="TDE29420.1"/>
    </source>
</evidence>
<dbReference type="InterPro" id="IPR017911">
    <property type="entry name" value="MacB-like_ATP-bd"/>
</dbReference>
<dbReference type="EMBL" id="SMLH01000004">
    <property type="protein sequence ID" value="TDE29420.1"/>
    <property type="molecule type" value="Genomic_DNA"/>
</dbReference>
<dbReference type="Gene3D" id="3.40.50.300">
    <property type="entry name" value="P-loop containing nucleotide triphosphate hydrolases"/>
    <property type="match status" value="1"/>
</dbReference>
<comment type="caution">
    <text evidence="5">The sequence shown here is derived from an EMBL/GenBank/DDBJ whole genome shotgun (WGS) entry which is preliminary data.</text>
</comment>
<accession>A0ABY2DSB0</accession>
<evidence type="ECO:0000256" key="3">
    <source>
        <dbReference type="ARBA" id="ARBA00022840"/>
    </source>
</evidence>
<dbReference type="Pfam" id="PF00005">
    <property type="entry name" value="ABC_tran"/>
    <property type="match status" value="1"/>
</dbReference>
<dbReference type="PROSITE" id="PS00211">
    <property type="entry name" value="ABC_TRANSPORTER_1"/>
    <property type="match status" value="1"/>
</dbReference>
<dbReference type="InterPro" id="IPR027417">
    <property type="entry name" value="P-loop_NTPase"/>
</dbReference>
<evidence type="ECO:0000313" key="6">
    <source>
        <dbReference type="Proteomes" id="UP000294685"/>
    </source>
</evidence>
<gene>
    <name evidence="5" type="ORF">E0I61_09695</name>
</gene>
<dbReference type="CDD" id="cd03255">
    <property type="entry name" value="ABC_MJ0796_LolCDE_FtsE"/>
    <property type="match status" value="1"/>
</dbReference>
<keyword evidence="6" id="KW-1185">Reference proteome</keyword>
<dbReference type="Proteomes" id="UP000294685">
    <property type="component" value="Unassembled WGS sequence"/>
</dbReference>
<evidence type="ECO:0000259" key="4">
    <source>
        <dbReference type="PROSITE" id="PS50893"/>
    </source>
</evidence>
<dbReference type="SMART" id="SM00382">
    <property type="entry name" value="AAA"/>
    <property type="match status" value="1"/>
</dbReference>
<protein>
    <submittedName>
        <fullName evidence="5">ABC transporter ATP-binding protein</fullName>
    </submittedName>
</protein>
<evidence type="ECO:0000256" key="1">
    <source>
        <dbReference type="ARBA" id="ARBA00022448"/>
    </source>
</evidence>
<proteinExistence type="predicted"/>
<keyword evidence="3 5" id="KW-0067">ATP-binding</keyword>